<dbReference type="Pfam" id="PF13516">
    <property type="entry name" value="LRR_6"/>
    <property type="match status" value="12"/>
</dbReference>
<reference evidence="2" key="1">
    <citation type="submission" date="2021-02" db="EMBL/GenBank/DDBJ databases">
        <authorList>
            <person name="Dougan E. K."/>
            <person name="Rhodes N."/>
            <person name="Thang M."/>
            <person name="Chan C."/>
        </authorList>
    </citation>
    <scope>NUCLEOTIDE SEQUENCE</scope>
</reference>
<organism evidence="2 3">
    <name type="scientific">Symbiodinium necroappetens</name>
    <dbReference type="NCBI Taxonomy" id="1628268"/>
    <lineage>
        <taxon>Eukaryota</taxon>
        <taxon>Sar</taxon>
        <taxon>Alveolata</taxon>
        <taxon>Dinophyceae</taxon>
        <taxon>Suessiales</taxon>
        <taxon>Symbiodiniaceae</taxon>
        <taxon>Symbiodinium</taxon>
    </lineage>
</organism>
<gene>
    <name evidence="2" type="primary">NLRC3</name>
    <name evidence="2" type="ORF">SNEC2469_LOCUS2087</name>
</gene>
<evidence type="ECO:0000313" key="2">
    <source>
        <dbReference type="EMBL" id="CAE7210314.1"/>
    </source>
</evidence>
<comment type="caution">
    <text evidence="2">The sequence shown here is derived from an EMBL/GenBank/DDBJ whole genome shotgun (WGS) entry which is preliminary data.</text>
</comment>
<dbReference type="InterPro" id="IPR001611">
    <property type="entry name" value="Leu-rich_rpt"/>
</dbReference>
<evidence type="ECO:0000313" key="3">
    <source>
        <dbReference type="Proteomes" id="UP000601435"/>
    </source>
</evidence>
<evidence type="ECO:0000256" key="1">
    <source>
        <dbReference type="SAM" id="MobiDB-lite"/>
    </source>
</evidence>
<dbReference type="InterPro" id="IPR032675">
    <property type="entry name" value="LRR_dom_sf"/>
</dbReference>
<feature type="region of interest" description="Disordered" evidence="1">
    <location>
        <begin position="826"/>
        <end position="848"/>
    </location>
</feature>
<keyword evidence="3" id="KW-1185">Reference proteome</keyword>
<dbReference type="SUPFAM" id="SSF52047">
    <property type="entry name" value="RNI-like"/>
    <property type="match status" value="3"/>
</dbReference>
<feature type="compositionally biased region" description="Basic and acidic residues" evidence="1">
    <location>
        <begin position="1369"/>
        <end position="1387"/>
    </location>
</feature>
<dbReference type="Gene3D" id="3.80.10.10">
    <property type="entry name" value="Ribonuclease Inhibitor"/>
    <property type="match status" value="6"/>
</dbReference>
<dbReference type="SMART" id="SM00368">
    <property type="entry name" value="LRR_RI"/>
    <property type="match status" value="15"/>
</dbReference>
<dbReference type="PANTHER" id="PTHR24114:SF2">
    <property type="entry name" value="F-BOX DOMAIN-CONTAINING PROTEIN-RELATED"/>
    <property type="match status" value="1"/>
</dbReference>
<proteinExistence type="predicted"/>
<dbReference type="Proteomes" id="UP000601435">
    <property type="component" value="Unassembled WGS sequence"/>
</dbReference>
<feature type="region of interest" description="Disordered" evidence="1">
    <location>
        <begin position="1367"/>
        <end position="1394"/>
    </location>
</feature>
<dbReference type="InterPro" id="IPR052394">
    <property type="entry name" value="LRR-containing"/>
</dbReference>
<name>A0A812JTB4_9DINO</name>
<sequence length="1437" mass="159502">MTASIPASGGSGVAFIHICQWPSQAQYGLTDPKSLAEYLNHANIRLVRAEYLYELLKSKSLLPRRQEAEEWGLVTHAEVKAWAAGTRDAMICSVSHAWESREHPDPCAHQLKCLVDVVSLYDAAYFSDIWLFCDFVSLFQFKRESDAEEESFRRSMQDMHVLYAHECTRTFRIESLTPDDVWEEAKNTSEYRVRVYDSERASVRDRPLKELVENRVPYGTRGWCKAEVEWSSARSHSQQNHWIDAPESQDRNEELWWLHMQEPELLGKVPMSPETFAEEMNSAAFTHRSDAEEVKKLQFKVFLQKVSECEEALFERLPGGQLGQLAKALPYFKNLRVLRLREFKVGRAEAEEFAKALASNQTIRELEIRGLRREYGFLWEAMNEALKTNSTLTSISLENNDIGVEGCKAICEALKSNSTLTSINLHGNRIDVEGCKAMGEALKCNSTLASINLADCHIGDEGAEAICEALKCNSTLTSINLEGNVIGDEGAEAICEALETNSTLTSINLADCYIGYVGAEAICEALKTNSTLTIISLAECYIDDEGGKAICEALKSNSTLTSISLENNGISKQVLAEIKTRCPPNEAPEAAKAWTGRVRIEDLVKRLNVLCNPSKLSFGSSPLDVETVQAICEALKCNSTLASINLADCQIGDEGAEVIGEALKTNSTLTSIDLKYNSIGVEGGKALAEALKSNTVCKIELYGNDIPFERQQALAEATGVRGGEAVGFVLVGFLHSGAAVEDQDFGSILDPEAAFNGFLILVPERKRRSPRNTRPGLTAEWGEGLTVYVLTEVMDESHNERAAAQETRDWDGLARVGSAETMAAAPLEPAQPPPQAAAPPEPAQPPPQVRSGVAFIHICQRPSQAQYSLTDPKSLAEYLNHANIRLVRAEYLYELLKSKSLLPRREADPCLVDVVSLFDAAYFSDVWLFYDYVSLFQFKRESDAEEESFRRSMQDMHVLYAHECTRTFRIENLTPDDVWEEATNNSEYRVRVYDSESAVVRDRPLKELAANRVLYRNRGWCKAEVEWSSARSHSQQNHWIDAPESQDRNEKWLPLHEQEPELLGKVPMAPEIFAEEMNSAAFTHRSDAEEVKKLQFKVFLQKVSECEEALFEHLPEGQLGQLAQVLPYFKKLRVLRLRDFKVGRAEAGEFAKALARNEAICELEIRGLPYSGHDYGFLWEAMSEALKTNSTLTSISFESNLIRFGVEGGKVLGEALKTNSTLTSINLEGCYIGDEGAQAICEALKTNSTLTSINLKGNDIRVEGGKAIAEALKTNSTLTSIDLANNSIGDEGAKAIAEALKTNSTLASIDLRWNNIGLEGAQALAEALKSSTTVCEILLYGSDIPSKCEQAWAVRRARAWFPKPCPPEALREATRRRPGEGPGERGTSEGSTCPTEAEVLILDPDPELVRCSRPVGQARFHVILNPKRTLNPLSLKP</sequence>
<dbReference type="EMBL" id="CAJNJA010006440">
    <property type="protein sequence ID" value="CAE7210314.1"/>
    <property type="molecule type" value="Genomic_DNA"/>
</dbReference>
<protein>
    <submittedName>
        <fullName evidence="2">NLRC3 protein</fullName>
    </submittedName>
</protein>
<dbReference type="PANTHER" id="PTHR24114">
    <property type="entry name" value="LEUCINE RICH REPEAT FAMILY PROTEIN"/>
    <property type="match status" value="1"/>
</dbReference>
<feature type="compositionally biased region" description="Pro residues" evidence="1">
    <location>
        <begin position="829"/>
        <end position="848"/>
    </location>
</feature>
<accession>A0A812JTB4</accession>
<dbReference type="OrthoDB" id="120976at2759"/>